<comment type="caution">
    <text evidence="2">The sequence shown here is derived from an EMBL/GenBank/DDBJ whole genome shotgun (WGS) entry which is preliminary data.</text>
</comment>
<reference evidence="2 3" key="1">
    <citation type="submission" date="2016-04" db="EMBL/GenBank/DDBJ databases">
        <title>Genome analyses suggest a sexual origin of heterokaryosis in a supposedly ancient asexual fungus.</title>
        <authorList>
            <person name="Ropars J."/>
            <person name="Sedzielewska K."/>
            <person name="Noel J."/>
            <person name="Charron P."/>
            <person name="Farinelli L."/>
            <person name="Marton T."/>
            <person name="Kruger M."/>
            <person name="Pelin A."/>
            <person name="Brachmann A."/>
            <person name="Corradi N."/>
        </authorList>
    </citation>
    <scope>NUCLEOTIDE SEQUENCE [LARGE SCALE GENOMIC DNA]</scope>
    <source>
        <strain evidence="2 3">C2</strain>
    </source>
</reference>
<evidence type="ECO:0000313" key="3">
    <source>
        <dbReference type="Proteomes" id="UP000233469"/>
    </source>
</evidence>
<evidence type="ECO:0000313" key="2">
    <source>
        <dbReference type="EMBL" id="PKK57560.1"/>
    </source>
</evidence>
<evidence type="ECO:0008006" key="4">
    <source>
        <dbReference type="Google" id="ProtNLM"/>
    </source>
</evidence>
<protein>
    <recommendedName>
        <fullName evidence="4">BED-type domain-containing protein</fullName>
    </recommendedName>
</protein>
<evidence type="ECO:0000256" key="1">
    <source>
        <dbReference type="SAM" id="MobiDB-lite"/>
    </source>
</evidence>
<dbReference type="VEuPathDB" id="FungiDB:FUN_003001"/>
<sequence length="126" mass="14469">MSSSSLRKVGGCPISKIWEWFVKCDLVPNSKGYYSAMCSFCEYHWFTAKVAKLKKHLAYGCTKVDFDTKISILMMLTNNCDDSEDDSYDTSTTSTTKSKKRKLNDRSQTHIDDYYENFPTPLGKED</sequence>
<proteinExistence type="predicted"/>
<organism evidence="2 3">
    <name type="scientific">Rhizophagus irregularis</name>
    <dbReference type="NCBI Taxonomy" id="588596"/>
    <lineage>
        <taxon>Eukaryota</taxon>
        <taxon>Fungi</taxon>
        <taxon>Fungi incertae sedis</taxon>
        <taxon>Mucoromycota</taxon>
        <taxon>Glomeromycotina</taxon>
        <taxon>Glomeromycetes</taxon>
        <taxon>Glomerales</taxon>
        <taxon>Glomeraceae</taxon>
        <taxon>Rhizophagus</taxon>
    </lineage>
</organism>
<name>A0A2N1M7F4_9GLOM</name>
<feature type="compositionally biased region" description="Basic and acidic residues" evidence="1">
    <location>
        <begin position="104"/>
        <end position="113"/>
    </location>
</feature>
<feature type="region of interest" description="Disordered" evidence="1">
    <location>
        <begin position="79"/>
        <end position="126"/>
    </location>
</feature>
<dbReference type="VEuPathDB" id="FungiDB:RhiirFUN_023925"/>
<dbReference type="OrthoDB" id="2411203at2759"/>
<accession>A0A2N1M7F4</accession>
<reference evidence="2 3" key="2">
    <citation type="submission" date="2017-10" db="EMBL/GenBank/DDBJ databases">
        <title>Extensive intraspecific genome diversity in a model arbuscular mycorrhizal fungus.</title>
        <authorList>
            <person name="Chen E.C.H."/>
            <person name="Morin E."/>
            <person name="Baudet D."/>
            <person name="Noel J."/>
            <person name="Ndikumana S."/>
            <person name="Charron P."/>
            <person name="St-Onge C."/>
            <person name="Giorgi J."/>
            <person name="Grigoriev I.V."/>
            <person name="Roux C."/>
            <person name="Martin F.M."/>
            <person name="Corradi N."/>
        </authorList>
    </citation>
    <scope>NUCLEOTIDE SEQUENCE [LARGE SCALE GENOMIC DNA]</scope>
    <source>
        <strain evidence="2 3">C2</strain>
    </source>
</reference>
<dbReference type="Proteomes" id="UP000233469">
    <property type="component" value="Unassembled WGS sequence"/>
</dbReference>
<gene>
    <name evidence="2" type="ORF">RhiirC2_797803</name>
</gene>
<dbReference type="AlphaFoldDB" id="A0A2N1M7F4"/>
<dbReference type="EMBL" id="LLXL01004280">
    <property type="protein sequence ID" value="PKK57560.1"/>
    <property type="molecule type" value="Genomic_DNA"/>
</dbReference>